<proteinExistence type="predicted"/>
<dbReference type="AlphaFoldDB" id="A0A426TYN7"/>
<gene>
    <name evidence="2" type="ORF">EI684_12050</name>
</gene>
<accession>A0A426TYN7</accession>
<evidence type="ECO:0000256" key="1">
    <source>
        <dbReference type="SAM" id="Phobius"/>
    </source>
</evidence>
<evidence type="ECO:0000313" key="2">
    <source>
        <dbReference type="EMBL" id="RRR71085.1"/>
    </source>
</evidence>
<protein>
    <submittedName>
        <fullName evidence="2">Uncharacterized protein</fullName>
    </submittedName>
</protein>
<feature type="transmembrane region" description="Helical" evidence="1">
    <location>
        <begin position="65"/>
        <end position="86"/>
    </location>
</feature>
<feature type="transmembrane region" description="Helical" evidence="1">
    <location>
        <begin position="37"/>
        <end position="59"/>
    </location>
</feature>
<evidence type="ECO:0000313" key="3">
    <source>
        <dbReference type="Proteomes" id="UP000280307"/>
    </source>
</evidence>
<feature type="transmembrane region" description="Helical" evidence="1">
    <location>
        <begin position="6"/>
        <end position="25"/>
    </location>
</feature>
<keyword evidence="1" id="KW-0472">Membrane</keyword>
<dbReference type="Proteomes" id="UP000280307">
    <property type="component" value="Unassembled WGS sequence"/>
</dbReference>
<organism evidence="2 3">
    <name type="scientific">Candidatus Viridilinea halotolerans</name>
    <dbReference type="NCBI Taxonomy" id="2491704"/>
    <lineage>
        <taxon>Bacteria</taxon>
        <taxon>Bacillati</taxon>
        <taxon>Chloroflexota</taxon>
        <taxon>Chloroflexia</taxon>
        <taxon>Chloroflexales</taxon>
        <taxon>Chloroflexineae</taxon>
        <taxon>Oscillochloridaceae</taxon>
        <taxon>Candidatus Viridilinea</taxon>
    </lineage>
</organism>
<comment type="caution">
    <text evidence="2">The sequence shown here is derived from an EMBL/GenBank/DDBJ whole genome shotgun (WGS) entry which is preliminary data.</text>
</comment>
<name>A0A426TYN7_9CHLR</name>
<dbReference type="EMBL" id="RSAS01000474">
    <property type="protein sequence ID" value="RRR71085.1"/>
    <property type="molecule type" value="Genomic_DNA"/>
</dbReference>
<keyword evidence="1" id="KW-1133">Transmembrane helix</keyword>
<keyword evidence="1" id="KW-0812">Transmembrane</keyword>
<sequence length="92" mass="9741">MEIFFELQGFLIGLVGWAATVLIIQTAERLNVNDKRAMAVCSWVLWMIPAIGTLTLSGILTINTAALYVGATTLALGALVVLGALAGPRTRP</sequence>
<reference evidence="2 3" key="1">
    <citation type="submission" date="2018-12" db="EMBL/GenBank/DDBJ databases">
        <title>Genome Sequence of Candidatus Viridilinea halotolerans isolated from saline sulfide-rich spring.</title>
        <authorList>
            <person name="Grouzdev D.S."/>
            <person name="Burganskaya E.I."/>
            <person name="Krutkina M.S."/>
            <person name="Sukhacheva M.V."/>
            <person name="Gorlenko V.M."/>
        </authorList>
    </citation>
    <scope>NUCLEOTIDE SEQUENCE [LARGE SCALE GENOMIC DNA]</scope>
    <source>
        <strain evidence="2">Chok-6</strain>
    </source>
</reference>